<feature type="transmembrane region" description="Helical" evidence="7">
    <location>
        <begin position="6"/>
        <end position="25"/>
    </location>
</feature>
<evidence type="ECO:0000256" key="1">
    <source>
        <dbReference type="ARBA" id="ARBA00022670"/>
    </source>
</evidence>
<accession>A0ABV4CAK5</accession>
<dbReference type="RefSeq" id="WP_345361718.1">
    <property type="nucleotide sequence ID" value="NZ_BAABII010000005.1"/>
</dbReference>
<gene>
    <name evidence="9" type="ORF">AB8O55_01765</name>
</gene>
<keyword evidence="4 6" id="KW-0862">Zinc</keyword>
<evidence type="ECO:0000256" key="6">
    <source>
        <dbReference type="RuleBase" id="RU003983"/>
    </source>
</evidence>
<feature type="transmembrane region" description="Helical" evidence="7">
    <location>
        <begin position="37"/>
        <end position="58"/>
    </location>
</feature>
<name>A0ABV4CAK5_9PSEU</name>
<evidence type="ECO:0000256" key="4">
    <source>
        <dbReference type="ARBA" id="ARBA00022833"/>
    </source>
</evidence>
<proteinExistence type="inferred from homology"/>
<evidence type="ECO:0000259" key="8">
    <source>
        <dbReference type="Pfam" id="PF01435"/>
    </source>
</evidence>
<dbReference type="InterPro" id="IPR001915">
    <property type="entry name" value="Peptidase_M48"/>
</dbReference>
<evidence type="ECO:0000256" key="2">
    <source>
        <dbReference type="ARBA" id="ARBA00022723"/>
    </source>
</evidence>
<keyword evidence="10" id="KW-1185">Reference proteome</keyword>
<keyword evidence="7" id="KW-1133">Transmembrane helix</keyword>
<keyword evidence="7" id="KW-0812">Transmembrane</keyword>
<dbReference type="Gene3D" id="3.30.2010.10">
    <property type="entry name" value="Metalloproteases ('zincins'), catalytic domain"/>
    <property type="match status" value="1"/>
</dbReference>
<dbReference type="PANTHER" id="PTHR34978:SF3">
    <property type="entry name" value="SLR0241 PROTEIN"/>
    <property type="match status" value="1"/>
</dbReference>
<keyword evidence="5 6" id="KW-0482">Metalloprotease</keyword>
<keyword evidence="1 6" id="KW-0645">Protease</keyword>
<comment type="caution">
    <text evidence="9">The sequence shown here is derived from an EMBL/GenBank/DDBJ whole genome shotgun (WGS) entry which is preliminary data.</text>
</comment>
<evidence type="ECO:0000256" key="3">
    <source>
        <dbReference type="ARBA" id="ARBA00022801"/>
    </source>
</evidence>
<sequence length="320" mass="33280">MLAGALLLGVALVACGAPAVLAGMIRHRVEPQTALACWLAAVSTTALTAAAALVVIVLPGHGPTPLLVEALHHCWAVVRHGATPKLHVVTTLVLLAGLAVPLTRVGSELLRFSRRRARTHRRHLALLRITAAPDDAGVATLRLPHAAPMAYSVAGSPGFVVVTDGLERTLRRNEVAAVLEHERAHLRGAHHALIGLADAVARAAPWIPLLRRSPELVRTLVELAADRVAARAHGTAAVRDALLALSGHADRRAPRHALAMAEDAVDTRLHHLDTARFPAGRVRRGLTASAAGLVTTALPAVAGTGALAGFLLAVCPALVG</sequence>
<organism evidence="9 10">
    <name type="scientific">Saccharopolyspora cebuensis</name>
    <dbReference type="NCBI Taxonomy" id="418759"/>
    <lineage>
        <taxon>Bacteria</taxon>
        <taxon>Bacillati</taxon>
        <taxon>Actinomycetota</taxon>
        <taxon>Actinomycetes</taxon>
        <taxon>Pseudonocardiales</taxon>
        <taxon>Pseudonocardiaceae</taxon>
        <taxon>Saccharopolyspora</taxon>
    </lineage>
</organism>
<keyword evidence="7" id="KW-0472">Membrane</keyword>
<protein>
    <submittedName>
        <fullName evidence="9">M56 family metallopeptidase</fullName>
    </submittedName>
</protein>
<comment type="cofactor">
    <cofactor evidence="6">
        <name>Zn(2+)</name>
        <dbReference type="ChEBI" id="CHEBI:29105"/>
    </cofactor>
    <text evidence="6">Binds 1 zinc ion per subunit.</text>
</comment>
<dbReference type="InterPro" id="IPR052173">
    <property type="entry name" value="Beta-lactam_resp_regulator"/>
</dbReference>
<keyword evidence="3 6" id="KW-0378">Hydrolase</keyword>
<keyword evidence="2" id="KW-0479">Metal-binding</keyword>
<evidence type="ECO:0000313" key="10">
    <source>
        <dbReference type="Proteomes" id="UP001564626"/>
    </source>
</evidence>
<reference evidence="9 10" key="1">
    <citation type="submission" date="2024-08" db="EMBL/GenBank/DDBJ databases">
        <title>Genome mining of Saccharopolyspora cebuensis PGLac3 from Nigerian medicinal plant.</title>
        <authorList>
            <person name="Ezeobiora C.E."/>
            <person name="Igbokwe N.H."/>
            <person name="Amin D.H."/>
            <person name="Mendie U.E."/>
        </authorList>
    </citation>
    <scope>NUCLEOTIDE SEQUENCE [LARGE SCALE GENOMIC DNA]</scope>
    <source>
        <strain evidence="9 10">PGLac3</strain>
    </source>
</reference>
<dbReference type="PANTHER" id="PTHR34978">
    <property type="entry name" value="POSSIBLE SENSOR-TRANSDUCER PROTEIN BLAR"/>
    <property type="match status" value="1"/>
</dbReference>
<evidence type="ECO:0000256" key="7">
    <source>
        <dbReference type="SAM" id="Phobius"/>
    </source>
</evidence>
<evidence type="ECO:0000256" key="5">
    <source>
        <dbReference type="ARBA" id="ARBA00023049"/>
    </source>
</evidence>
<dbReference type="Pfam" id="PF01435">
    <property type="entry name" value="Peptidase_M48"/>
    <property type="match status" value="1"/>
</dbReference>
<dbReference type="EMBL" id="JBGEHV010000002">
    <property type="protein sequence ID" value="MEY8038113.1"/>
    <property type="molecule type" value="Genomic_DNA"/>
</dbReference>
<evidence type="ECO:0000313" key="9">
    <source>
        <dbReference type="EMBL" id="MEY8038113.1"/>
    </source>
</evidence>
<feature type="domain" description="Peptidase M48" evidence="8">
    <location>
        <begin position="117"/>
        <end position="193"/>
    </location>
</feature>
<dbReference type="Proteomes" id="UP001564626">
    <property type="component" value="Unassembled WGS sequence"/>
</dbReference>
<feature type="transmembrane region" description="Helical" evidence="7">
    <location>
        <begin position="286"/>
        <end position="319"/>
    </location>
</feature>
<comment type="similarity">
    <text evidence="6">Belongs to the peptidase M48 family.</text>
</comment>
<dbReference type="CDD" id="cd07326">
    <property type="entry name" value="M56_BlaR1_MecR1_like"/>
    <property type="match status" value="1"/>
</dbReference>
<feature type="transmembrane region" description="Helical" evidence="7">
    <location>
        <begin position="86"/>
        <end position="106"/>
    </location>
</feature>